<evidence type="ECO:0000313" key="2">
    <source>
        <dbReference type="Proteomes" id="UP000004535"/>
    </source>
</evidence>
<evidence type="ECO:0000313" key="1">
    <source>
        <dbReference type="EMBL" id="EEE06226.1"/>
    </source>
</evidence>
<dbReference type="AlphaFoldDB" id="B9BT06"/>
<proteinExistence type="predicted"/>
<comment type="caution">
    <text evidence="1">The sequence shown here is derived from an EMBL/GenBank/DDBJ whole genome shotgun (WGS) entry which is preliminary data.</text>
</comment>
<reference evidence="1 2" key="1">
    <citation type="journal article" date="2012" name="J. Bacteriol.">
        <title>Draft Genome Sequence Determination for Cystic Fibrosis and Chronic Granulomatous Disease Burkholderia multivorans Isolates.</title>
        <authorList>
            <person name="Varga J.J."/>
            <person name="Losada L."/>
            <person name="Zelazny A.M."/>
            <person name="Brinkac L."/>
            <person name="Harkins D."/>
            <person name="Radune D."/>
            <person name="Hostetler J."/>
            <person name="Sampaio E.P."/>
            <person name="Ronning C.M."/>
            <person name="Nierman W.C."/>
            <person name="Greenberg D.E."/>
            <person name="Holland S.M."/>
            <person name="Goldberg J.B."/>
        </authorList>
    </citation>
    <scope>NUCLEOTIDE SEQUENCE [LARGE SCALE GENOMIC DNA]</scope>
    <source>
        <strain evidence="1 2">CGD2</strain>
    </source>
</reference>
<sequence length="37" mass="4485">MPRFVWCRAFVRRRIAVTSSICTMARLRDGRLQDRME</sequence>
<name>B9BT06_9BURK</name>
<organism evidence="1 2">
    <name type="scientific">Burkholderia multivorans CGD2</name>
    <dbReference type="NCBI Taxonomy" id="513052"/>
    <lineage>
        <taxon>Bacteria</taxon>
        <taxon>Pseudomonadati</taxon>
        <taxon>Pseudomonadota</taxon>
        <taxon>Betaproteobacteria</taxon>
        <taxon>Burkholderiales</taxon>
        <taxon>Burkholderiaceae</taxon>
        <taxon>Burkholderia</taxon>
        <taxon>Burkholderia cepacia complex</taxon>
    </lineage>
</organism>
<gene>
    <name evidence="1" type="ORF">BURMUCGD2_2929</name>
</gene>
<dbReference type="EMBL" id="ACFC01000007">
    <property type="protein sequence ID" value="EEE06226.1"/>
    <property type="molecule type" value="Genomic_DNA"/>
</dbReference>
<accession>B9BT06</accession>
<protein>
    <submittedName>
        <fullName evidence="1">Uncharacterized protein</fullName>
    </submittedName>
</protein>
<dbReference type="Proteomes" id="UP000004535">
    <property type="component" value="Unassembled WGS sequence"/>
</dbReference>